<dbReference type="Proteomes" id="UP001396334">
    <property type="component" value="Unassembled WGS sequence"/>
</dbReference>
<gene>
    <name evidence="1" type="ORF">V6N11_061266</name>
</gene>
<comment type="caution">
    <text evidence="1">The sequence shown here is derived from an EMBL/GenBank/DDBJ whole genome shotgun (WGS) entry which is preliminary data.</text>
</comment>
<proteinExistence type="predicted"/>
<evidence type="ECO:0000313" key="1">
    <source>
        <dbReference type="EMBL" id="KAK8980048.1"/>
    </source>
</evidence>
<dbReference type="EMBL" id="JBBPBN010000097">
    <property type="protein sequence ID" value="KAK8980048.1"/>
    <property type="molecule type" value="Genomic_DNA"/>
</dbReference>
<name>A0ABR2NVA9_9ROSI</name>
<evidence type="ECO:0000313" key="2">
    <source>
        <dbReference type="Proteomes" id="UP001396334"/>
    </source>
</evidence>
<organism evidence="1 2">
    <name type="scientific">Hibiscus sabdariffa</name>
    <name type="common">roselle</name>
    <dbReference type="NCBI Taxonomy" id="183260"/>
    <lineage>
        <taxon>Eukaryota</taxon>
        <taxon>Viridiplantae</taxon>
        <taxon>Streptophyta</taxon>
        <taxon>Embryophyta</taxon>
        <taxon>Tracheophyta</taxon>
        <taxon>Spermatophyta</taxon>
        <taxon>Magnoliopsida</taxon>
        <taxon>eudicotyledons</taxon>
        <taxon>Gunneridae</taxon>
        <taxon>Pentapetalae</taxon>
        <taxon>rosids</taxon>
        <taxon>malvids</taxon>
        <taxon>Malvales</taxon>
        <taxon>Malvaceae</taxon>
        <taxon>Malvoideae</taxon>
        <taxon>Hibiscus</taxon>
    </lineage>
</organism>
<dbReference type="PANTHER" id="PTHR34199">
    <property type="entry name" value="NUMOD3 MOTIF FAMILY PROTEIN, EXPRESSED"/>
    <property type="match status" value="1"/>
</dbReference>
<protein>
    <submittedName>
        <fullName evidence="1">Uncharacterized protein</fullName>
    </submittedName>
</protein>
<reference evidence="1 2" key="1">
    <citation type="journal article" date="2024" name="G3 (Bethesda)">
        <title>Genome assembly of Hibiscus sabdariffa L. provides insights into metabolisms of medicinal natural products.</title>
        <authorList>
            <person name="Kim T."/>
        </authorList>
    </citation>
    <scope>NUCLEOTIDE SEQUENCE [LARGE SCALE GENOMIC DNA]</scope>
    <source>
        <strain evidence="1">TK-2024</strain>
        <tissue evidence="1">Old leaves</tissue>
    </source>
</reference>
<sequence length="145" mass="17502">MWDNWRIQVEDCRLELLLPLNPNAQFQKKMNTRIHSSVLVRLHQLSLNLSSLVTQMKNWMREKKTLQRIRERTRLPMQNPKARMKLANLGHAQSQETREKIITGVRMGWERRREKLMVQETCHFEWMNLITEASRKGYFGEEELQ</sequence>
<keyword evidence="2" id="KW-1185">Reference proteome</keyword>
<accession>A0ABR2NVA9</accession>
<dbReference type="PANTHER" id="PTHR34199:SF2">
    <property type="entry name" value="NUMOD3 MOTIF FAMILY PROTEIN, EXPRESSED"/>
    <property type="match status" value="1"/>
</dbReference>